<keyword evidence="1" id="KW-0472">Membrane</keyword>
<keyword evidence="1" id="KW-0812">Transmembrane</keyword>
<comment type="caution">
    <text evidence="2">The sequence shown here is derived from an EMBL/GenBank/DDBJ whole genome shotgun (WGS) entry which is preliminary data.</text>
</comment>
<feature type="transmembrane region" description="Helical" evidence="1">
    <location>
        <begin position="12"/>
        <end position="29"/>
    </location>
</feature>
<keyword evidence="1" id="KW-1133">Transmembrane helix</keyword>
<evidence type="ECO:0000313" key="3">
    <source>
        <dbReference type="Proteomes" id="UP000177785"/>
    </source>
</evidence>
<accession>A0A1G2G4H4</accession>
<dbReference type="EMBL" id="MHNL01000008">
    <property type="protein sequence ID" value="OGZ45153.1"/>
    <property type="molecule type" value="Genomic_DNA"/>
</dbReference>
<proteinExistence type="predicted"/>
<evidence type="ECO:0000256" key="1">
    <source>
        <dbReference type="SAM" id="Phobius"/>
    </source>
</evidence>
<name>A0A1G2G4H4_9BACT</name>
<gene>
    <name evidence="2" type="ORF">A2756_01670</name>
</gene>
<organism evidence="2 3">
    <name type="scientific">Candidatus Ryanbacteria bacterium RIFCSPHIGHO2_01_FULL_48_27</name>
    <dbReference type="NCBI Taxonomy" id="1802115"/>
    <lineage>
        <taxon>Bacteria</taxon>
        <taxon>Candidatus Ryaniibacteriota</taxon>
    </lineage>
</organism>
<dbReference type="Proteomes" id="UP000177785">
    <property type="component" value="Unassembled WGS sequence"/>
</dbReference>
<dbReference type="STRING" id="1802115.A2756_01670"/>
<reference evidence="2 3" key="1">
    <citation type="journal article" date="2016" name="Nat. Commun.">
        <title>Thousands of microbial genomes shed light on interconnected biogeochemical processes in an aquifer system.</title>
        <authorList>
            <person name="Anantharaman K."/>
            <person name="Brown C.T."/>
            <person name="Hug L.A."/>
            <person name="Sharon I."/>
            <person name="Castelle C.J."/>
            <person name="Probst A.J."/>
            <person name="Thomas B.C."/>
            <person name="Singh A."/>
            <person name="Wilkins M.J."/>
            <person name="Karaoz U."/>
            <person name="Brodie E.L."/>
            <person name="Williams K.H."/>
            <person name="Hubbard S.S."/>
            <person name="Banfield J.F."/>
        </authorList>
    </citation>
    <scope>NUCLEOTIDE SEQUENCE [LARGE SCALE GENOMIC DNA]</scope>
</reference>
<sequence length="65" mass="7186">MKLIPVTVRSGQALSIITILLFVATAIFAVKGWWLVVWIAAALDAAAAVRLVRMLRQLEKELELP</sequence>
<feature type="transmembrane region" description="Helical" evidence="1">
    <location>
        <begin position="35"/>
        <end position="52"/>
    </location>
</feature>
<dbReference type="AlphaFoldDB" id="A0A1G2G4H4"/>
<evidence type="ECO:0000313" key="2">
    <source>
        <dbReference type="EMBL" id="OGZ45153.1"/>
    </source>
</evidence>
<protein>
    <submittedName>
        <fullName evidence="2">Uncharacterized protein</fullName>
    </submittedName>
</protein>